<feature type="region of interest" description="Disordered" evidence="2">
    <location>
        <begin position="1234"/>
        <end position="1263"/>
    </location>
</feature>
<dbReference type="SUPFAM" id="SSF53474">
    <property type="entry name" value="alpha/beta-Hydrolases"/>
    <property type="match status" value="1"/>
</dbReference>
<dbReference type="EMBL" id="CABFNS010000844">
    <property type="protein sequence ID" value="VUC32091.1"/>
    <property type="molecule type" value="Genomic_DNA"/>
</dbReference>
<evidence type="ECO:0000313" key="5">
    <source>
        <dbReference type="Proteomes" id="UP000766486"/>
    </source>
</evidence>
<dbReference type="SUPFAM" id="SSF52540">
    <property type="entry name" value="P-loop containing nucleoside triphosphate hydrolases"/>
    <property type="match status" value="1"/>
</dbReference>
<name>A0ABY6ULG1_BIOOC</name>
<protein>
    <recommendedName>
        <fullName evidence="3">Nephrocystin 3-like N-terminal domain-containing protein</fullName>
    </recommendedName>
</protein>
<dbReference type="InterPro" id="IPR056884">
    <property type="entry name" value="NPHP3-like_N"/>
</dbReference>
<accession>A0ABY6ULG1</accession>
<organism evidence="4 5">
    <name type="scientific">Bionectria ochroleuca</name>
    <name type="common">Gliocladium roseum</name>
    <dbReference type="NCBI Taxonomy" id="29856"/>
    <lineage>
        <taxon>Eukaryota</taxon>
        <taxon>Fungi</taxon>
        <taxon>Dikarya</taxon>
        <taxon>Ascomycota</taxon>
        <taxon>Pezizomycotina</taxon>
        <taxon>Sordariomycetes</taxon>
        <taxon>Hypocreomycetidae</taxon>
        <taxon>Hypocreales</taxon>
        <taxon>Bionectriaceae</taxon>
        <taxon>Clonostachys</taxon>
    </lineage>
</organism>
<dbReference type="Pfam" id="PF24883">
    <property type="entry name" value="NPHP3_N"/>
    <property type="match status" value="1"/>
</dbReference>
<dbReference type="InterPro" id="IPR029058">
    <property type="entry name" value="AB_hydrolase_fold"/>
</dbReference>
<dbReference type="Proteomes" id="UP000766486">
    <property type="component" value="Unassembled WGS sequence"/>
</dbReference>
<evidence type="ECO:0000313" key="4">
    <source>
        <dbReference type="EMBL" id="VUC32091.1"/>
    </source>
</evidence>
<gene>
    <name evidence="4" type="ORF">CLO192961_LOCUS320718</name>
</gene>
<sequence>MSSSSKAKVYRLRNIPAHFDRLLAVEWLARTFGDVSQSDVQIHSLALSVDTWSTSPTKTATVTFGRMPFMLGSIDNTRECVIQIPELARPLIVDDHFQGMTPLNSVAKEAHQSDCVIISGLASHPFGSWQPRGSDKSFMWIRDDLPPQLPGVRFLLYGYETKLQGSKSFQSIPDLAISLINSLKTIGWSSLSAKPAALLAHSLGGVVVKQALVMLAGSGVAEQAMLMCIKGAIFFGVPSQGMIVPDIRSMVGDQPNKALVHNLSDQSPYIADLDSQFDGISYLQKLRFFWAFETKITPTVSKLSTGEFSRTGPETVMVSKESATRGLCNSCPALTIQIDEDHSNMVKFSTGDYRIDILASKLSHILGIEHKALLPEITGGLKTQIHLRNETVVHVNGRDKIQWNDDVIVDSIRAPERDRRLEQINTRIGHTFDWAFDNPAVNLTKWLQNGTGLFWVSGKPGCGKSTFMKYIFNDERTAELLHRWKSGSQLMTVSFFFHHRGTNLQKSFEGLLRSLVSQILEKKPSLVAILHPILDKLYLERIEIDDLGDLRSDLHELFRTCRLDTDRGLDGLEGLIQRQDELSASKTMGTEIQDLLKRHGVNVAHLKPARRSDEVGKFLVAAAVDNGLGDPTTLDGLLRRQYQRQKIKSNIQTGRWSRESLEEALQRLITQTYSKLDICLFIDALDEYVGQPEYIVSFLHDLVQSSTQSWTRFRIIFSSRPWAIFKQEFAACPGFQVHEHTEEDIFEFCIAKIPPNPTATSLLEPLVTEICTRARGVFLWVTLVMRDLASVTREQGYNLEKLKEKVQKTLDSLPDELDQYYVTIIERIPSGFRWYAYVALELICRAEAEISLDDIVCILDCSTAHTVEEARARTMRESRISRAHVQAYEKEGYIRMLSGGLIDIVYHDRISRVEFMHQTIKEFVEDSQFRALILKEWRADFTRENGHSFLAKYYFLTRDFNQFFIYHARQSELSTGLSQYELYAKASPKQYNLDICSFDGDSLIAFSVFFGLELCMRDAYSKSPFLERYSNGLVSILDAAANRTYGMDIALSIARYLVEHGMRGERDIRGMEQISKTMWARNPSSTNTQALITLPDDEYEDLMCILLEALPRPTEMIPIEDTSHYLQALRFQRDLIHTSPPALAQALIERGVDANQLDSDGRTPIDSIIGILTQANPPEPAQYHHELCSLFLRHGGVLSKSSPAQWRECIHKFASAGFDVHAFERVIFPGWDEQEEPARSTTRSSKISKAMARIFRKPKRKAG</sequence>
<keyword evidence="5" id="KW-1185">Reference proteome</keyword>
<evidence type="ECO:0000256" key="1">
    <source>
        <dbReference type="ARBA" id="ARBA00022737"/>
    </source>
</evidence>
<dbReference type="Gene3D" id="3.40.50.300">
    <property type="entry name" value="P-loop containing nucleotide triphosphate hydrolases"/>
    <property type="match status" value="1"/>
</dbReference>
<feature type="compositionally biased region" description="Basic residues" evidence="2">
    <location>
        <begin position="1254"/>
        <end position="1263"/>
    </location>
</feature>
<evidence type="ECO:0000256" key="2">
    <source>
        <dbReference type="SAM" id="MobiDB-lite"/>
    </source>
</evidence>
<evidence type="ECO:0000259" key="3">
    <source>
        <dbReference type="Pfam" id="PF24883"/>
    </source>
</evidence>
<dbReference type="PANTHER" id="PTHR10039">
    <property type="entry name" value="AMELOGENIN"/>
    <property type="match status" value="1"/>
</dbReference>
<keyword evidence="1" id="KW-0677">Repeat</keyword>
<proteinExistence type="predicted"/>
<comment type="caution">
    <text evidence="4">The sequence shown here is derived from an EMBL/GenBank/DDBJ whole genome shotgun (WGS) entry which is preliminary data.</text>
</comment>
<feature type="domain" description="Nephrocystin 3-like N-terminal" evidence="3">
    <location>
        <begin position="431"/>
        <end position="564"/>
    </location>
</feature>
<reference evidence="4 5" key="1">
    <citation type="submission" date="2019-06" db="EMBL/GenBank/DDBJ databases">
        <authorList>
            <person name="Broberg M."/>
        </authorList>
    </citation>
    <scope>NUCLEOTIDE SEQUENCE [LARGE SCALE GENOMIC DNA]</scope>
</reference>
<dbReference type="InterPro" id="IPR027417">
    <property type="entry name" value="P-loop_NTPase"/>
</dbReference>
<dbReference type="PANTHER" id="PTHR10039:SF5">
    <property type="entry name" value="NACHT DOMAIN-CONTAINING PROTEIN"/>
    <property type="match status" value="1"/>
</dbReference>